<reference evidence="4" key="1">
    <citation type="submission" date="2018-07" db="EMBL/GenBank/DDBJ databases">
        <title>Streptacidiphilus bronchialis DSM 106435 chromosome.</title>
        <authorList>
            <person name="Batra D."/>
            <person name="Gulvik C.A."/>
        </authorList>
    </citation>
    <scope>NUCLEOTIDE SEQUENCE [LARGE SCALE GENOMIC DNA]</scope>
    <source>
        <strain evidence="4">DSM 106435</strain>
    </source>
</reference>
<dbReference type="OrthoDB" id="4864198at2"/>
<protein>
    <submittedName>
        <fullName evidence="3">LytR family transcriptional regulator</fullName>
    </submittedName>
</protein>
<dbReference type="Proteomes" id="UP000249340">
    <property type="component" value="Chromosome"/>
</dbReference>
<feature type="compositionally biased region" description="Low complexity" evidence="1">
    <location>
        <begin position="76"/>
        <end position="88"/>
    </location>
</feature>
<feature type="region of interest" description="Disordered" evidence="1">
    <location>
        <begin position="1"/>
        <end position="24"/>
    </location>
</feature>
<dbReference type="InterPro" id="IPR027381">
    <property type="entry name" value="LytR/CpsA/Psr_C"/>
</dbReference>
<evidence type="ECO:0000313" key="3">
    <source>
        <dbReference type="EMBL" id="AXI78749.1"/>
    </source>
</evidence>
<accession>A0A345SYE4</accession>
<gene>
    <name evidence="3" type="ORF">C7M71_016295</name>
</gene>
<dbReference type="EMBL" id="CP031264">
    <property type="protein sequence ID" value="AXI78749.1"/>
    <property type="molecule type" value="Genomic_DNA"/>
</dbReference>
<feature type="region of interest" description="Disordered" evidence="1">
    <location>
        <begin position="76"/>
        <end position="95"/>
    </location>
</feature>
<evidence type="ECO:0000259" key="2">
    <source>
        <dbReference type="Pfam" id="PF13399"/>
    </source>
</evidence>
<keyword evidence="4" id="KW-1185">Reference proteome</keyword>
<proteinExistence type="predicted"/>
<evidence type="ECO:0000313" key="4">
    <source>
        <dbReference type="Proteomes" id="UP000249340"/>
    </source>
</evidence>
<feature type="domain" description="LytR/CpsA/Psr regulator C-terminal" evidence="2">
    <location>
        <begin position="100"/>
        <end position="189"/>
    </location>
</feature>
<dbReference type="AlphaFoldDB" id="A0A345SYE4"/>
<dbReference type="Gene3D" id="3.30.70.2390">
    <property type="match status" value="1"/>
</dbReference>
<sequence>MSMLTPPGMKGKQYRVTGNSYPRLVPPNKRRRRIVALVSTVLALGVISWGTVQLTDIFGGKGKQLAAGACAAPSASASGSARPAADSATPVPSAVPKPQQVTVNVYNATVKSGLAGRTAEELKKRGFKIGKVGNASAALDKKVKESARLIGGPSGNAAMLLLGTHIAGAKSAPDARKDASVDLVIGNGFTALRTPAQAEQALVAATKPAPKPSGRC</sequence>
<evidence type="ECO:0000256" key="1">
    <source>
        <dbReference type="SAM" id="MobiDB-lite"/>
    </source>
</evidence>
<dbReference type="KEGG" id="stri:C7M71_016295"/>
<name>A0A345SYE4_9ACTN</name>
<organism evidence="3 4">
    <name type="scientific">Peterkaempfera bronchialis</name>
    <dbReference type="NCBI Taxonomy" id="2126346"/>
    <lineage>
        <taxon>Bacteria</taxon>
        <taxon>Bacillati</taxon>
        <taxon>Actinomycetota</taxon>
        <taxon>Actinomycetes</taxon>
        <taxon>Kitasatosporales</taxon>
        <taxon>Streptomycetaceae</taxon>
        <taxon>Peterkaempfera</taxon>
    </lineage>
</organism>
<dbReference type="Pfam" id="PF13399">
    <property type="entry name" value="LytR_C"/>
    <property type="match status" value="1"/>
</dbReference>